<protein>
    <recommendedName>
        <fullName evidence="4">Enoyl-CoA hydratase</fullName>
    </recommendedName>
</protein>
<dbReference type="KEGG" id="bfz:BAU07_13710"/>
<dbReference type="SUPFAM" id="SSF52096">
    <property type="entry name" value="ClpP/crotonase"/>
    <property type="match status" value="1"/>
</dbReference>
<dbReference type="GO" id="GO:0008300">
    <property type="term" value="P:isoprenoid catabolic process"/>
    <property type="evidence" value="ECO:0007669"/>
    <property type="project" value="TreeGrafter"/>
</dbReference>
<comment type="similarity">
    <text evidence="1">Belongs to the enoyl-CoA hydratase/isomerase family.</text>
</comment>
<dbReference type="InterPro" id="IPR001753">
    <property type="entry name" value="Enoyl-CoA_hydra/iso"/>
</dbReference>
<dbReference type="EMBL" id="CP016172">
    <property type="protein sequence ID" value="ANN78005.1"/>
    <property type="molecule type" value="Genomic_DNA"/>
</dbReference>
<proteinExistence type="inferred from homology"/>
<dbReference type="PANTHER" id="PTHR42964:SF1">
    <property type="entry name" value="POLYKETIDE BIOSYNTHESIS ENOYL-COA HYDRATASE PKSH-RELATED"/>
    <property type="match status" value="1"/>
</dbReference>
<evidence type="ECO:0000256" key="1">
    <source>
        <dbReference type="ARBA" id="ARBA00005254"/>
    </source>
</evidence>
<keyword evidence="3" id="KW-1185">Reference proteome</keyword>
<dbReference type="STRING" id="463014.BAU07_13710"/>
<dbReference type="AlphaFoldDB" id="A0A193GDW3"/>
<accession>A0A193GDW3</accession>
<name>A0A193GDW3_9BORD</name>
<dbReference type="OrthoDB" id="9807606at2"/>
<gene>
    <name evidence="2" type="ORF">BAU07_13710</name>
</gene>
<dbReference type="Gene3D" id="3.90.226.10">
    <property type="entry name" value="2-enoyl-CoA Hydratase, Chain A, domain 1"/>
    <property type="match status" value="1"/>
</dbReference>
<dbReference type="InterPro" id="IPR051683">
    <property type="entry name" value="Enoyl-CoA_Hydratase/Isomerase"/>
</dbReference>
<evidence type="ECO:0000313" key="3">
    <source>
        <dbReference type="Proteomes" id="UP000091926"/>
    </source>
</evidence>
<dbReference type="Pfam" id="PF00378">
    <property type="entry name" value="ECH_1"/>
    <property type="match status" value="1"/>
</dbReference>
<reference evidence="2 3" key="1">
    <citation type="submission" date="2016-06" db="EMBL/GenBank/DDBJ databases">
        <title>Complete genome sequences of Bordetella bronchialis and Bordetella flabilis.</title>
        <authorList>
            <person name="LiPuma J.J."/>
            <person name="Spilker T."/>
        </authorList>
    </citation>
    <scope>NUCLEOTIDE SEQUENCE [LARGE SCALE GENOMIC DNA]</scope>
    <source>
        <strain evidence="2 3">AU10664</strain>
    </source>
</reference>
<dbReference type="InterPro" id="IPR029045">
    <property type="entry name" value="ClpP/crotonase-like_dom_sf"/>
</dbReference>
<organism evidence="2 3">
    <name type="scientific">Bordetella flabilis</name>
    <dbReference type="NCBI Taxonomy" id="463014"/>
    <lineage>
        <taxon>Bacteria</taxon>
        <taxon>Pseudomonadati</taxon>
        <taxon>Pseudomonadota</taxon>
        <taxon>Betaproteobacteria</taxon>
        <taxon>Burkholderiales</taxon>
        <taxon>Alcaligenaceae</taxon>
        <taxon>Bordetella</taxon>
    </lineage>
</organism>
<evidence type="ECO:0008006" key="4">
    <source>
        <dbReference type="Google" id="ProtNLM"/>
    </source>
</evidence>
<evidence type="ECO:0000313" key="2">
    <source>
        <dbReference type="EMBL" id="ANN78005.1"/>
    </source>
</evidence>
<dbReference type="GO" id="GO:0003824">
    <property type="term" value="F:catalytic activity"/>
    <property type="evidence" value="ECO:0007669"/>
    <property type="project" value="UniProtKB-ARBA"/>
</dbReference>
<sequence length="209" mass="22821">MLRITDLDGGVRCIGLDRPAKRNAIGVELTLALEDVLLRTRQRGDIATLVFHGVGAHFCAGMDMKDFFDSSTRTPEELRRARAATENWRTRLLRTMPQTMISAVQGYCLGGAMPILESSHVVLASADARFGLPEINFGFVPGGQIIKSASNVMTTRGLRYAALTGRPFDARQALRWGLVTRVVDSDPYAEACRVASGLRAGNSRIRADV</sequence>
<dbReference type="RefSeq" id="WP_066658641.1">
    <property type="nucleotide sequence ID" value="NZ_CBCSCL010000001.1"/>
</dbReference>
<dbReference type="Proteomes" id="UP000091926">
    <property type="component" value="Chromosome"/>
</dbReference>
<dbReference type="CDD" id="cd06558">
    <property type="entry name" value="crotonase-like"/>
    <property type="match status" value="1"/>
</dbReference>
<dbReference type="PANTHER" id="PTHR42964">
    <property type="entry name" value="ENOYL-COA HYDRATASE"/>
    <property type="match status" value="1"/>
</dbReference>